<accession>A0ABN9UBF5</accession>
<evidence type="ECO:0000313" key="2">
    <source>
        <dbReference type="Proteomes" id="UP001189429"/>
    </source>
</evidence>
<evidence type="ECO:0008006" key="3">
    <source>
        <dbReference type="Google" id="ProtNLM"/>
    </source>
</evidence>
<organism evidence="1 2">
    <name type="scientific">Prorocentrum cordatum</name>
    <dbReference type="NCBI Taxonomy" id="2364126"/>
    <lineage>
        <taxon>Eukaryota</taxon>
        <taxon>Sar</taxon>
        <taxon>Alveolata</taxon>
        <taxon>Dinophyceae</taxon>
        <taxon>Prorocentrales</taxon>
        <taxon>Prorocentraceae</taxon>
        <taxon>Prorocentrum</taxon>
    </lineage>
</organism>
<proteinExistence type="predicted"/>
<dbReference type="EMBL" id="CAUYUJ010015660">
    <property type="protein sequence ID" value="CAK0856733.1"/>
    <property type="molecule type" value="Genomic_DNA"/>
</dbReference>
<feature type="non-terminal residue" evidence="1">
    <location>
        <position position="1"/>
    </location>
</feature>
<comment type="caution">
    <text evidence="1">The sequence shown here is derived from an EMBL/GenBank/DDBJ whole genome shotgun (WGS) entry which is preliminary data.</text>
</comment>
<dbReference type="Proteomes" id="UP001189429">
    <property type="component" value="Unassembled WGS sequence"/>
</dbReference>
<keyword evidence="2" id="KW-1185">Reference proteome</keyword>
<evidence type="ECO:0000313" key="1">
    <source>
        <dbReference type="EMBL" id="CAK0856733.1"/>
    </source>
</evidence>
<name>A0ABN9UBF5_9DINO</name>
<protein>
    <recommendedName>
        <fullName evidence="3">Anaphase-promoting complex subunit 1</fullName>
    </recommendedName>
</protein>
<gene>
    <name evidence="1" type="ORF">PCOR1329_LOCUS47023</name>
</gene>
<reference evidence="1" key="1">
    <citation type="submission" date="2023-10" db="EMBL/GenBank/DDBJ databases">
        <authorList>
            <person name="Chen Y."/>
            <person name="Shah S."/>
            <person name="Dougan E. K."/>
            <person name="Thang M."/>
            <person name="Chan C."/>
        </authorList>
    </citation>
    <scope>NUCLEOTIDE SEQUENCE [LARGE SCALE GENOMIC DNA]</scope>
</reference>
<sequence>PFLVQLQCLNLRGSGRWAARIRSAMDRGRSRLPCARQGTKARGTTFHAAIGRLPSRKSLGDDLEELGRWAACARCAAGNSLGGRRTAGKVWDLCGAAPAGAGVEETVVEPGVNLVDLEEDVYFTVAAFLDDGSLGHLDVTCQQLRELDRALGGPWYQLRDLDFLSAVPLVDVARSTKHSASLEVEVLANPDCVSLAVVCRVAADWSYVIFDPETGSVQVRKVCETPMRVEVSDIQLLPPANPRRRFQGSMGVRVREGRIAFFRRRCLREEPEVGPLEFTGIEGRRLMACLRFGSAGPYQVRMIYSNL</sequence>